<gene>
    <name evidence="2" type="ordered locus">Fisuc_0718</name>
    <name evidence="3" type="ordered locus">FSU_1155</name>
</gene>
<feature type="compositionally biased region" description="Basic and acidic residues" evidence="1">
    <location>
        <begin position="1"/>
        <end position="12"/>
    </location>
</feature>
<name>C9RMV0_FIBSS</name>
<organism evidence="3 4">
    <name type="scientific">Fibrobacter succinogenes (strain ATCC 19169 / S85)</name>
    <dbReference type="NCBI Taxonomy" id="59374"/>
    <lineage>
        <taxon>Bacteria</taxon>
        <taxon>Pseudomonadati</taxon>
        <taxon>Fibrobacterota</taxon>
        <taxon>Fibrobacteria</taxon>
        <taxon>Fibrobacterales</taxon>
        <taxon>Fibrobacteraceae</taxon>
        <taxon>Fibrobacter</taxon>
    </lineage>
</organism>
<dbReference type="InterPro" id="IPR032585">
    <property type="entry name" value="DUF4912"/>
</dbReference>
<feature type="compositionally biased region" description="Basic and acidic residues" evidence="1">
    <location>
        <begin position="37"/>
        <end position="53"/>
    </location>
</feature>
<dbReference type="KEGG" id="fsc:FSU_1155"/>
<evidence type="ECO:0008006" key="6">
    <source>
        <dbReference type="Google" id="ProtNLM"/>
    </source>
</evidence>
<dbReference type="KEGG" id="fsu:Fisuc_0718"/>
<reference evidence="2 5" key="1">
    <citation type="submission" date="2009-10" db="EMBL/GenBank/DDBJ databases">
        <title>Complete sequence of Fibrobacter succinogenes subsp. succinogenes S85.</title>
        <authorList>
            <consortium name="US DOE Joint Genome Institute"/>
            <person name="Lucas S."/>
            <person name="Copeland A."/>
            <person name="Lapidus A."/>
            <person name="Glavina del Rio T."/>
            <person name="Tice H."/>
            <person name="Bruce D."/>
            <person name="Goodwin L."/>
            <person name="Pitluck S."/>
            <person name="Chertkov O."/>
            <person name="Detter J.C."/>
            <person name="Han C."/>
            <person name="Tapia R."/>
            <person name="Larimer F."/>
            <person name="Land M."/>
            <person name="Hauser L."/>
            <person name="Kyrpides N."/>
            <person name="Mikhailova N."/>
            <person name="Weimer P.J."/>
            <person name="Stevenson D.M."/>
            <person name="Boyum J."/>
            <person name="Brumm P.I."/>
            <person name="Mead D."/>
        </authorList>
    </citation>
    <scope>NUCLEOTIDE SEQUENCE [LARGE SCALE GENOMIC DNA]</scope>
    <source>
        <strain evidence="5">ATCC 19169 / S85</strain>
        <strain evidence="2">S85</strain>
    </source>
</reference>
<dbReference type="Proteomes" id="UP000000517">
    <property type="component" value="Chromosome"/>
</dbReference>
<accession>C9RMV0</accession>
<reference evidence="4" key="2">
    <citation type="submission" date="2010-08" db="EMBL/GenBank/DDBJ databases">
        <title>Complete sequence of Fibrobacter succinogenes subsp. succinogenes S85.</title>
        <authorList>
            <person name="Durkin A.S."/>
            <person name="Nelson K.E."/>
            <person name="Morrison M."/>
            <person name="Forsberg C.W."/>
            <person name="Wilson D.B."/>
            <person name="Russell J.B."/>
            <person name="Cann I.K.O."/>
            <person name="Mackie R.I."/>
            <person name="White B.A."/>
        </authorList>
    </citation>
    <scope>NUCLEOTIDE SEQUENCE [LARGE SCALE GENOMIC DNA]</scope>
    <source>
        <strain evidence="4">ATCC 19169 / S85</strain>
    </source>
</reference>
<keyword evidence="5" id="KW-1185">Reference proteome</keyword>
<evidence type="ECO:0000313" key="4">
    <source>
        <dbReference type="Proteomes" id="UP000000517"/>
    </source>
</evidence>
<evidence type="ECO:0000256" key="1">
    <source>
        <dbReference type="SAM" id="MobiDB-lite"/>
    </source>
</evidence>
<dbReference type="RefSeq" id="WP_014545489.1">
    <property type="nucleotide sequence ID" value="NC_013410.1"/>
</dbReference>
<dbReference type="Proteomes" id="UP000001497">
    <property type="component" value="Chromosome"/>
</dbReference>
<dbReference type="PATRIC" id="fig|59374.8.peg.1116"/>
<evidence type="ECO:0000313" key="5">
    <source>
        <dbReference type="Proteomes" id="UP000001497"/>
    </source>
</evidence>
<dbReference type="EMBL" id="CP002158">
    <property type="protein sequence ID" value="ADL26566.1"/>
    <property type="molecule type" value="Genomic_DNA"/>
</dbReference>
<dbReference type="EMBL" id="CP001792">
    <property type="protein sequence ID" value="ACX74328.1"/>
    <property type="molecule type" value="Genomic_DNA"/>
</dbReference>
<sequence length="397" mass="42666">MATKKNEEEVKKTAAKKTASTKVSEKKTVAKKTAVKKATDEQPAAKKAVAEKKVVAKKPSAMVEKVAAKTAPAKKTAKAKVEKPAAKTATKTAKVSTKTEKSVAAAKKVVKAATKAKKVEVEVVETPKAKAAKASAPEALPQSFDAEYLVLMQKDPNWMQAFWEVSEERIKAAKKGKGKLVLRLFDISNDLTVKRNKKLKFHDIEVPADARSWYVENKATQNCAAALGVVAAGKFEPLVEAGPMQTFTLEGSEVNTDNVFVRASLGGATLGGFGSSGLSSMSAKNWLESLSSSSGSMFSGALSSAALKSNKLELPKDSVNYGKDFFLWVKTRLIVYGGTRPDAHLQVRGEPFPLNPDGTFSFEEDLPDVTKIIPVFATDKDGDFPTTIVPIVVKRTE</sequence>
<protein>
    <recommendedName>
        <fullName evidence="6">DUF4912 domain-containing protein</fullName>
    </recommendedName>
</protein>
<reference evidence="3" key="3">
    <citation type="submission" date="2010-08" db="EMBL/GenBank/DDBJ databases">
        <authorList>
            <person name="Durkin A.S."/>
            <person name="Nelson K.E."/>
            <person name="Morrison M."/>
            <person name="Forsberg C.W."/>
            <person name="Wilson D.B."/>
            <person name="Russell J.B."/>
            <person name="Cann I.K.O."/>
            <person name="Mackie R.I."/>
            <person name="White B.A."/>
        </authorList>
    </citation>
    <scope>NUCLEOTIDE SEQUENCE</scope>
    <source>
        <strain evidence="3">S85</strain>
    </source>
</reference>
<feature type="region of interest" description="Disordered" evidence="1">
    <location>
        <begin position="1"/>
        <end position="53"/>
    </location>
</feature>
<dbReference type="HOGENOM" id="CLU_022760_0_0_0"/>
<evidence type="ECO:0000313" key="2">
    <source>
        <dbReference type="EMBL" id="ACX74328.1"/>
    </source>
</evidence>
<feature type="region of interest" description="Disordered" evidence="1">
    <location>
        <begin position="68"/>
        <end position="91"/>
    </location>
</feature>
<dbReference type="Pfam" id="PF16258">
    <property type="entry name" value="DUF4912"/>
    <property type="match status" value="1"/>
</dbReference>
<dbReference type="STRING" id="59374.FSU_1155"/>
<dbReference type="AlphaFoldDB" id="C9RMV0"/>
<proteinExistence type="predicted"/>
<dbReference type="OrthoDB" id="9812700at2"/>
<evidence type="ECO:0000313" key="3">
    <source>
        <dbReference type="EMBL" id="ADL26566.1"/>
    </source>
</evidence>
<dbReference type="eggNOG" id="COG3330">
    <property type="taxonomic scope" value="Bacteria"/>
</dbReference>